<evidence type="ECO:0000256" key="3">
    <source>
        <dbReference type="ARBA" id="ARBA00022827"/>
    </source>
</evidence>
<dbReference type="Proteomes" id="UP000278907">
    <property type="component" value="Unassembled WGS sequence"/>
</dbReference>
<dbReference type="InterPro" id="IPR016167">
    <property type="entry name" value="FAD-bd_PCMH_sub1"/>
</dbReference>
<dbReference type="InterPro" id="IPR016169">
    <property type="entry name" value="FAD-bd_PCMH_sub2"/>
</dbReference>
<evidence type="ECO:0000256" key="2">
    <source>
        <dbReference type="ARBA" id="ARBA00022630"/>
    </source>
</evidence>
<evidence type="ECO:0000259" key="5">
    <source>
        <dbReference type="PROSITE" id="PS51387"/>
    </source>
</evidence>
<dbReference type="InterPro" id="IPR016171">
    <property type="entry name" value="Vanillyl_alc_oxidase_C-sub2"/>
</dbReference>
<dbReference type="Pfam" id="PF02913">
    <property type="entry name" value="FAD-oxidase_C"/>
    <property type="match status" value="1"/>
</dbReference>
<dbReference type="InterPro" id="IPR016164">
    <property type="entry name" value="FAD-linked_Oxase-like_C"/>
</dbReference>
<dbReference type="InterPro" id="IPR016166">
    <property type="entry name" value="FAD-bd_PCMH"/>
</dbReference>
<organism evidence="6 7">
    <name type="scientific">Corallococcus praedator</name>
    <dbReference type="NCBI Taxonomy" id="2316724"/>
    <lineage>
        <taxon>Bacteria</taxon>
        <taxon>Pseudomonadati</taxon>
        <taxon>Myxococcota</taxon>
        <taxon>Myxococcia</taxon>
        <taxon>Myxococcales</taxon>
        <taxon>Cystobacterineae</taxon>
        <taxon>Myxococcaceae</taxon>
        <taxon>Corallococcus</taxon>
    </lineage>
</organism>
<dbReference type="PANTHER" id="PTHR42934:SF3">
    <property type="entry name" value="D-LACTATE DEHYDROGENASE"/>
    <property type="match status" value="1"/>
</dbReference>
<gene>
    <name evidence="6" type="ORF">D7Y13_03590</name>
</gene>
<dbReference type="SUPFAM" id="SSF56176">
    <property type="entry name" value="FAD-binding/transporter-associated domain-like"/>
    <property type="match status" value="1"/>
</dbReference>
<dbReference type="PANTHER" id="PTHR42934">
    <property type="entry name" value="GLYCOLATE OXIDASE SUBUNIT GLCD"/>
    <property type="match status" value="1"/>
</dbReference>
<sequence>MNPAGQTFERVAPERVAKVLEALADVLAQGQMRRDEASLDAYARDESDSGVYPPDVVLLPETTAQVSAIFKACQANGVPFTPCGARSGKSGGSLPLRGGVVVSLERMNRIRAISSEDLTAVVEPGVITGDLMKAVEAQGLFYPPDPNSWEFCTLGGNVAENAGGPRALKYGVTRDYVIGLEWVMPDGEVLRVGRRTIKGVAGYDLVGLFVGSEGTLGVATEITVQLIPLPRQVMTALVVFPSVLHAARGVSAVLAAGILPRCLELIDEVAVQAIVHRGSFQFPPDAGAALIAEVDGNSSEGVFAELTQLGGICESHGATQTLVAQDESQREKLWAARRVISPALRALKAAKISEDIVVPRSKIPEIIERLKKMGEELGLTVATYGHAGDGNLHANILYDGPAQRPLVEEALRRMLELTVALGGTITGEHGVGHAKREYLALEQAPALLDLQRRLKAFFDPSGLLNPEKMFPVPRCS</sequence>
<evidence type="ECO:0000256" key="1">
    <source>
        <dbReference type="ARBA" id="ARBA00001974"/>
    </source>
</evidence>
<name>A0ABX9QSK2_9BACT</name>
<dbReference type="Gene3D" id="3.30.465.10">
    <property type="match status" value="1"/>
</dbReference>
<keyword evidence="7" id="KW-1185">Reference proteome</keyword>
<dbReference type="Gene3D" id="3.30.70.2190">
    <property type="match status" value="1"/>
</dbReference>
<dbReference type="PROSITE" id="PS51387">
    <property type="entry name" value="FAD_PCMH"/>
    <property type="match status" value="1"/>
</dbReference>
<dbReference type="InterPro" id="IPR004113">
    <property type="entry name" value="FAD-bd_oxidored_4_C"/>
</dbReference>
<evidence type="ECO:0000256" key="4">
    <source>
        <dbReference type="ARBA" id="ARBA00023002"/>
    </source>
</evidence>
<evidence type="ECO:0000313" key="6">
    <source>
        <dbReference type="EMBL" id="RKI15885.1"/>
    </source>
</evidence>
<keyword evidence="4" id="KW-0560">Oxidoreductase</keyword>
<dbReference type="EMBL" id="RAWI01000014">
    <property type="protein sequence ID" value="RKI15885.1"/>
    <property type="molecule type" value="Genomic_DNA"/>
</dbReference>
<dbReference type="Gene3D" id="1.10.45.10">
    <property type="entry name" value="Vanillyl-alcohol Oxidase, Chain A, domain 4"/>
    <property type="match status" value="1"/>
</dbReference>
<protein>
    <submittedName>
        <fullName evidence="6">FAD-binding protein</fullName>
    </submittedName>
</protein>
<dbReference type="Gene3D" id="3.30.70.2740">
    <property type="match status" value="1"/>
</dbReference>
<dbReference type="RefSeq" id="WP_120582805.1">
    <property type="nucleotide sequence ID" value="NZ_RAWI01000014.1"/>
</dbReference>
<dbReference type="InterPro" id="IPR051914">
    <property type="entry name" value="FAD-linked_OxidoTrans_Type4"/>
</dbReference>
<dbReference type="Gene3D" id="3.30.43.10">
    <property type="entry name" value="Uridine Diphospho-n-acetylenolpyruvylglucosamine Reductase, domain 2"/>
    <property type="match status" value="1"/>
</dbReference>
<keyword evidence="2" id="KW-0285">Flavoprotein</keyword>
<comment type="cofactor">
    <cofactor evidence="1">
        <name>FAD</name>
        <dbReference type="ChEBI" id="CHEBI:57692"/>
    </cofactor>
</comment>
<dbReference type="Pfam" id="PF01565">
    <property type="entry name" value="FAD_binding_4"/>
    <property type="match status" value="1"/>
</dbReference>
<evidence type="ECO:0000313" key="7">
    <source>
        <dbReference type="Proteomes" id="UP000278907"/>
    </source>
</evidence>
<proteinExistence type="predicted"/>
<keyword evidence="3" id="KW-0274">FAD</keyword>
<dbReference type="InterPro" id="IPR036318">
    <property type="entry name" value="FAD-bd_PCMH-like_sf"/>
</dbReference>
<feature type="domain" description="FAD-binding PCMH-type" evidence="5">
    <location>
        <begin position="49"/>
        <end position="229"/>
    </location>
</feature>
<dbReference type="SUPFAM" id="SSF55103">
    <property type="entry name" value="FAD-linked oxidases, C-terminal domain"/>
    <property type="match status" value="1"/>
</dbReference>
<comment type="caution">
    <text evidence="6">The sequence shown here is derived from an EMBL/GenBank/DDBJ whole genome shotgun (WGS) entry which is preliminary data.</text>
</comment>
<dbReference type="InterPro" id="IPR006094">
    <property type="entry name" value="Oxid_FAD_bind_N"/>
</dbReference>
<accession>A0ABX9QSK2</accession>
<reference evidence="6 7" key="1">
    <citation type="submission" date="2018-09" db="EMBL/GenBank/DDBJ databases">
        <authorList>
            <person name="Livingstone P.G."/>
            <person name="Whitworth D.E."/>
        </authorList>
    </citation>
    <scope>NUCLEOTIDE SEQUENCE [LARGE SCALE GENOMIC DNA]</scope>
    <source>
        <strain evidence="6 7">CA031B</strain>
    </source>
</reference>